<dbReference type="RefSeq" id="WP_171227016.1">
    <property type="nucleotide sequence ID" value="NZ_CP053085.1"/>
</dbReference>
<reference evidence="1 2" key="1">
    <citation type="submission" date="2020-05" db="EMBL/GenBank/DDBJ databases">
        <title>Complete genome sequence of Gemmatimonas greenlandica TET16.</title>
        <authorList>
            <person name="Zeng Y."/>
        </authorList>
    </citation>
    <scope>NUCLEOTIDE SEQUENCE [LARGE SCALE GENOMIC DNA]</scope>
    <source>
        <strain evidence="1 2">TET16</strain>
    </source>
</reference>
<accession>A0A6M4IZD0</accession>
<keyword evidence="2" id="KW-1185">Reference proteome</keyword>
<proteinExistence type="predicted"/>
<dbReference type="Proteomes" id="UP000500938">
    <property type="component" value="Chromosome"/>
</dbReference>
<protein>
    <submittedName>
        <fullName evidence="1">Uncharacterized protein</fullName>
    </submittedName>
</protein>
<evidence type="ECO:0000313" key="1">
    <source>
        <dbReference type="EMBL" id="QJR37581.1"/>
    </source>
</evidence>
<evidence type="ECO:0000313" key="2">
    <source>
        <dbReference type="Proteomes" id="UP000500938"/>
    </source>
</evidence>
<name>A0A6M4IZD0_9BACT</name>
<organism evidence="1 2">
    <name type="scientific">Gemmatimonas groenlandica</name>
    <dbReference type="NCBI Taxonomy" id="2732249"/>
    <lineage>
        <taxon>Bacteria</taxon>
        <taxon>Pseudomonadati</taxon>
        <taxon>Gemmatimonadota</taxon>
        <taxon>Gemmatimonadia</taxon>
        <taxon>Gemmatimonadales</taxon>
        <taxon>Gemmatimonadaceae</taxon>
        <taxon>Gemmatimonas</taxon>
    </lineage>
</organism>
<dbReference type="EMBL" id="CP053085">
    <property type="protein sequence ID" value="QJR37581.1"/>
    <property type="molecule type" value="Genomic_DNA"/>
</dbReference>
<dbReference type="KEGG" id="ggr:HKW67_19705"/>
<gene>
    <name evidence="1" type="ORF">HKW67_19705</name>
</gene>
<dbReference type="AlphaFoldDB" id="A0A6M4IZD0"/>
<sequence>MELPDKLDERRLVRVTGTLPLTHHVSDQEQLNHHLVRATLAPMVDGYAQLLEFSGFQALVRFPGPTRPLRGDAPEPFQSWEWSGNDFVRLFFGVGGELPRLIGVSTFEGAEGVEIDTHPFQLLRGYDASRRWFVARLDGYLRDTVELEVFIVAPTAERRDQLVAGVATLRVVASPNEHS</sequence>